<keyword evidence="4" id="KW-1003">Cell membrane</keyword>
<name>A0A3E0VBJ0_9MICO</name>
<dbReference type="InterPro" id="IPR017871">
    <property type="entry name" value="ABC_transporter-like_CS"/>
</dbReference>
<keyword evidence="6 9" id="KW-0067">ATP-binding</keyword>
<dbReference type="FunFam" id="3.40.50.300:FF:000016">
    <property type="entry name" value="Oligopeptide ABC transporter ATP-binding component"/>
    <property type="match status" value="1"/>
</dbReference>
<evidence type="ECO:0000256" key="2">
    <source>
        <dbReference type="ARBA" id="ARBA00005417"/>
    </source>
</evidence>
<accession>A0A3E0VBJ0</accession>
<dbReference type="InterPro" id="IPR013563">
    <property type="entry name" value="Oligopep_ABC_C"/>
</dbReference>
<keyword evidence="7" id="KW-0472">Membrane</keyword>
<dbReference type="Gene3D" id="3.40.50.300">
    <property type="entry name" value="P-loop containing nucleotide triphosphate hydrolases"/>
    <property type="match status" value="2"/>
</dbReference>
<keyword evidence="3" id="KW-0813">Transport</keyword>
<proteinExistence type="inferred from homology"/>
<dbReference type="PROSITE" id="PS50893">
    <property type="entry name" value="ABC_TRANSPORTER_2"/>
    <property type="match status" value="2"/>
</dbReference>
<dbReference type="InterPro" id="IPR003439">
    <property type="entry name" value="ABC_transporter-like_ATP-bd"/>
</dbReference>
<evidence type="ECO:0000259" key="8">
    <source>
        <dbReference type="PROSITE" id="PS50893"/>
    </source>
</evidence>
<organism evidence="9 10">
    <name type="scientific">Subtercola boreus</name>
    <dbReference type="NCBI Taxonomy" id="120213"/>
    <lineage>
        <taxon>Bacteria</taxon>
        <taxon>Bacillati</taxon>
        <taxon>Actinomycetota</taxon>
        <taxon>Actinomycetes</taxon>
        <taxon>Micrococcales</taxon>
        <taxon>Microbacteriaceae</taxon>
        <taxon>Subtercola</taxon>
    </lineage>
</organism>
<dbReference type="Pfam" id="PF08352">
    <property type="entry name" value="oligo_HPY"/>
    <property type="match status" value="2"/>
</dbReference>
<dbReference type="GO" id="GO:0005524">
    <property type="term" value="F:ATP binding"/>
    <property type="evidence" value="ECO:0007669"/>
    <property type="project" value="UniProtKB-KW"/>
</dbReference>
<comment type="subcellular location">
    <subcellularLocation>
        <location evidence="1">Cell membrane</location>
        <topology evidence="1">Peripheral membrane protein</topology>
    </subcellularLocation>
</comment>
<dbReference type="NCBIfam" id="TIGR01727">
    <property type="entry name" value="oligo_HPY"/>
    <property type="match status" value="1"/>
</dbReference>
<feature type="domain" description="ABC transporter" evidence="8">
    <location>
        <begin position="20"/>
        <end position="260"/>
    </location>
</feature>
<dbReference type="OrthoDB" id="8036461at2"/>
<dbReference type="InterPro" id="IPR003593">
    <property type="entry name" value="AAA+_ATPase"/>
</dbReference>
<dbReference type="GO" id="GO:0016887">
    <property type="term" value="F:ATP hydrolysis activity"/>
    <property type="evidence" value="ECO:0007669"/>
    <property type="project" value="InterPro"/>
</dbReference>
<dbReference type="Pfam" id="PF00005">
    <property type="entry name" value="ABC_tran"/>
    <property type="match status" value="2"/>
</dbReference>
<protein>
    <submittedName>
        <fullName evidence="9">Peptide ABC transporter ATP-binding protein</fullName>
    </submittedName>
</protein>
<dbReference type="PANTHER" id="PTHR43297">
    <property type="entry name" value="OLIGOPEPTIDE TRANSPORT ATP-BINDING PROTEIN APPD"/>
    <property type="match status" value="1"/>
</dbReference>
<dbReference type="RefSeq" id="WP_116284816.1">
    <property type="nucleotide sequence ID" value="NZ_NBXA01000053.1"/>
</dbReference>
<evidence type="ECO:0000313" key="9">
    <source>
        <dbReference type="EMBL" id="RFA06730.1"/>
    </source>
</evidence>
<dbReference type="GO" id="GO:0005886">
    <property type="term" value="C:plasma membrane"/>
    <property type="evidence" value="ECO:0007669"/>
    <property type="project" value="UniProtKB-SubCell"/>
</dbReference>
<evidence type="ECO:0000313" key="10">
    <source>
        <dbReference type="Proteomes" id="UP000256709"/>
    </source>
</evidence>
<dbReference type="EMBL" id="NBXA01000053">
    <property type="protein sequence ID" value="RFA06730.1"/>
    <property type="molecule type" value="Genomic_DNA"/>
</dbReference>
<dbReference type="PANTHER" id="PTHR43297:SF2">
    <property type="entry name" value="DIPEPTIDE TRANSPORT ATP-BINDING PROTEIN DPPD"/>
    <property type="match status" value="1"/>
</dbReference>
<dbReference type="CDD" id="cd03257">
    <property type="entry name" value="ABC_NikE_OppD_transporters"/>
    <property type="match status" value="2"/>
</dbReference>
<dbReference type="GO" id="GO:0015833">
    <property type="term" value="P:peptide transport"/>
    <property type="evidence" value="ECO:0007669"/>
    <property type="project" value="InterPro"/>
</dbReference>
<reference evidence="9 10" key="1">
    <citation type="submission" date="2017-04" db="EMBL/GenBank/DDBJ databases">
        <title>Comparative genome analysis of Subtercola boreus.</title>
        <authorList>
            <person name="Cho Y.-J."/>
            <person name="Cho A."/>
            <person name="Kim O.-S."/>
            <person name="Lee J.-I."/>
        </authorList>
    </citation>
    <scope>NUCLEOTIDE SEQUENCE [LARGE SCALE GENOMIC DNA]</scope>
    <source>
        <strain evidence="9 10">P27444</strain>
    </source>
</reference>
<dbReference type="SUPFAM" id="SSF52540">
    <property type="entry name" value="P-loop containing nucleoside triphosphate hydrolases"/>
    <property type="match status" value="2"/>
</dbReference>
<comment type="similarity">
    <text evidence="2">Belongs to the ABC transporter superfamily.</text>
</comment>
<evidence type="ECO:0000256" key="5">
    <source>
        <dbReference type="ARBA" id="ARBA00022741"/>
    </source>
</evidence>
<feature type="domain" description="ABC transporter" evidence="8">
    <location>
        <begin position="364"/>
        <end position="591"/>
    </location>
</feature>
<evidence type="ECO:0000256" key="6">
    <source>
        <dbReference type="ARBA" id="ARBA00022840"/>
    </source>
</evidence>
<gene>
    <name evidence="9" type="ORF">B7R21_18925</name>
</gene>
<dbReference type="Proteomes" id="UP000256709">
    <property type="component" value="Unassembled WGS sequence"/>
</dbReference>
<dbReference type="SMART" id="SM00382">
    <property type="entry name" value="AAA"/>
    <property type="match status" value="2"/>
</dbReference>
<dbReference type="AlphaFoldDB" id="A0A3E0VBJ0"/>
<dbReference type="PROSITE" id="PS00211">
    <property type="entry name" value="ABC_TRANSPORTER_1"/>
    <property type="match status" value="1"/>
</dbReference>
<evidence type="ECO:0000256" key="4">
    <source>
        <dbReference type="ARBA" id="ARBA00022475"/>
    </source>
</evidence>
<dbReference type="InterPro" id="IPR027417">
    <property type="entry name" value="P-loop_NTPase"/>
</dbReference>
<evidence type="ECO:0000256" key="3">
    <source>
        <dbReference type="ARBA" id="ARBA00022448"/>
    </source>
</evidence>
<dbReference type="InterPro" id="IPR050388">
    <property type="entry name" value="ABC_Ni/Peptide_Import"/>
</dbReference>
<evidence type="ECO:0000256" key="1">
    <source>
        <dbReference type="ARBA" id="ARBA00004202"/>
    </source>
</evidence>
<evidence type="ECO:0000256" key="7">
    <source>
        <dbReference type="ARBA" id="ARBA00023136"/>
    </source>
</evidence>
<keyword evidence="5" id="KW-0547">Nucleotide-binding</keyword>
<comment type="caution">
    <text evidence="9">The sequence shown here is derived from an EMBL/GenBank/DDBJ whole genome shotgun (WGS) entry which is preliminary data.</text>
</comment>
<sequence length="601" mass="63841">MTSASQTAPQRGGVGEAASIEGLHISLQRDGVRSNVLRGVNLTIGRGEIVGLVGESGSGKSVLALALLGLLPSAAAPEITGAIRVAGVDIVHGSAEELRTVRRDELGVIFQDPMTSLNPTMRVGRQVTESTHDHAEAIRLMSAVGIADPELRFRVFPHELSGGLRQRIMAAIAVAGRPSLIIADEPTTALDVTVQAQVLDLLRELRDEFDCSVVLITHDLAVAGQIADRIAVLYAGRIAELGSVSDILHRPNHPYTVGLLRSRLSLETPRDRELLTLRPETGSPGERMTGCAYHTRCPLAIDRCAVEQPPLEQGGIPAADAHLRACWRSINDVQNLAHHSQGDSVVTPRTRNEAAAPAVRVEGLHTRFVLKSGGRKRREVHALRGVDLTVQAGEAVSIVGESGSGKSTLLRVIAGLTPATSGSVALAEGGAQMVFQDAGSSLTPWLSIGELLRERLLPLRLGDAENRKRIDKALVSIGLPLSVAGVRPADLSGGQRQRVALARATMIPPAVLLCDEPTSALDASLAASVLNLIREMRQELTMTVLFVTHDLSVARLMGDRIVVMTQGEIVEAGPVNEVIEHPSHPYTQSLLASVPDIGVLA</sequence>